<feature type="transmembrane region" description="Helical" evidence="2">
    <location>
        <begin position="54"/>
        <end position="75"/>
    </location>
</feature>
<feature type="domain" description="HPP transmembrane region" evidence="3">
    <location>
        <begin position="53"/>
        <end position="213"/>
    </location>
</feature>
<evidence type="ECO:0000259" key="3">
    <source>
        <dbReference type="Pfam" id="PF04982"/>
    </source>
</evidence>
<dbReference type="PANTHER" id="PTHR33741">
    <property type="entry name" value="TRANSMEMBRANE PROTEIN DDB_G0269096-RELATED"/>
    <property type="match status" value="1"/>
</dbReference>
<keyword evidence="2" id="KW-1133">Transmembrane helix</keyword>
<dbReference type="InterPro" id="IPR007065">
    <property type="entry name" value="HPP"/>
</dbReference>
<accession>A0A6A6X118</accession>
<dbReference type="Proteomes" id="UP000799757">
    <property type="component" value="Unassembled WGS sequence"/>
</dbReference>
<name>A0A6A6X118_9PLEO</name>
<evidence type="ECO:0000256" key="2">
    <source>
        <dbReference type="SAM" id="Phobius"/>
    </source>
</evidence>
<evidence type="ECO:0000313" key="5">
    <source>
        <dbReference type="Proteomes" id="UP000799757"/>
    </source>
</evidence>
<reference evidence="4" key="1">
    <citation type="journal article" date="2020" name="Stud. Mycol.">
        <title>101 Dothideomycetes genomes: a test case for predicting lifestyles and emergence of pathogens.</title>
        <authorList>
            <person name="Haridas S."/>
            <person name="Albert R."/>
            <person name="Binder M."/>
            <person name="Bloem J."/>
            <person name="Labutti K."/>
            <person name="Salamov A."/>
            <person name="Andreopoulos B."/>
            <person name="Baker S."/>
            <person name="Barry K."/>
            <person name="Bills G."/>
            <person name="Bluhm B."/>
            <person name="Cannon C."/>
            <person name="Castanera R."/>
            <person name="Culley D."/>
            <person name="Daum C."/>
            <person name="Ezra D."/>
            <person name="Gonzalez J."/>
            <person name="Henrissat B."/>
            <person name="Kuo A."/>
            <person name="Liang C."/>
            <person name="Lipzen A."/>
            <person name="Lutzoni F."/>
            <person name="Magnuson J."/>
            <person name="Mondo S."/>
            <person name="Nolan M."/>
            <person name="Ohm R."/>
            <person name="Pangilinan J."/>
            <person name="Park H.-J."/>
            <person name="Ramirez L."/>
            <person name="Alfaro M."/>
            <person name="Sun H."/>
            <person name="Tritt A."/>
            <person name="Yoshinaga Y."/>
            <person name="Zwiers L.-H."/>
            <person name="Turgeon B."/>
            <person name="Goodwin S."/>
            <person name="Spatafora J."/>
            <person name="Crous P."/>
            <person name="Grigoriev I."/>
        </authorList>
    </citation>
    <scope>NUCLEOTIDE SEQUENCE</scope>
    <source>
        <strain evidence="4">CBS 109.77</strain>
    </source>
</reference>
<feature type="region of interest" description="Disordered" evidence="1">
    <location>
        <begin position="300"/>
        <end position="334"/>
    </location>
</feature>
<keyword evidence="5" id="KW-1185">Reference proteome</keyword>
<dbReference type="Pfam" id="PF04982">
    <property type="entry name" value="TM_HPP"/>
    <property type="match status" value="1"/>
</dbReference>
<feature type="transmembrane region" description="Helical" evidence="2">
    <location>
        <begin position="183"/>
        <end position="205"/>
    </location>
</feature>
<sequence>MTPASLVRRSETWNFDIDAYTNPYTPPSPLHRFPPWLSRFLGYRKEQKEDVGNVLGAVWSCVGTVLGLAVIAAVFNNTASIRAHNPPALIASFGASAVLEYNAIRSPLGQPRNALLGHTISAIVGVAITKLFQLSPHFESVKWVAGAVSCGTASALMLLTGTVHPPGGASAVLAATSPEIMAMGWYFVGLVVWGTTLMLGVGLGVNNVQRRFPLYWWTPVDLRELQRRRRRDGRADVENDVQPEKIVDVVREGEEKVSLGGIRIEAWGVEVPEDLVLSKEEAMLLEVLRERLRKRGDDGVLERVPSSRPSTDCTMVLSRSGRSGSDTEVLYSVT</sequence>
<dbReference type="OrthoDB" id="2016548at2759"/>
<keyword evidence="2" id="KW-0812">Transmembrane</keyword>
<evidence type="ECO:0000256" key="1">
    <source>
        <dbReference type="SAM" id="MobiDB-lite"/>
    </source>
</evidence>
<protein>
    <recommendedName>
        <fullName evidence="3">HPP transmembrane region domain-containing protein</fullName>
    </recommendedName>
</protein>
<dbReference type="InterPro" id="IPR058581">
    <property type="entry name" value="TM_HPP"/>
</dbReference>
<dbReference type="EMBL" id="MU002125">
    <property type="protein sequence ID" value="KAF2789607.1"/>
    <property type="molecule type" value="Genomic_DNA"/>
</dbReference>
<feature type="transmembrane region" description="Helical" evidence="2">
    <location>
        <begin position="115"/>
        <end position="132"/>
    </location>
</feature>
<evidence type="ECO:0000313" key="4">
    <source>
        <dbReference type="EMBL" id="KAF2789607.1"/>
    </source>
</evidence>
<dbReference type="PANTHER" id="PTHR33741:SF5">
    <property type="entry name" value="TRANSMEMBRANE PROTEIN DDB_G0269096-RELATED"/>
    <property type="match status" value="1"/>
</dbReference>
<proteinExistence type="predicted"/>
<keyword evidence="2" id="KW-0472">Membrane</keyword>
<organism evidence="4 5">
    <name type="scientific">Melanomma pulvis-pyrius CBS 109.77</name>
    <dbReference type="NCBI Taxonomy" id="1314802"/>
    <lineage>
        <taxon>Eukaryota</taxon>
        <taxon>Fungi</taxon>
        <taxon>Dikarya</taxon>
        <taxon>Ascomycota</taxon>
        <taxon>Pezizomycotina</taxon>
        <taxon>Dothideomycetes</taxon>
        <taxon>Pleosporomycetidae</taxon>
        <taxon>Pleosporales</taxon>
        <taxon>Melanommataceae</taxon>
        <taxon>Melanomma</taxon>
    </lineage>
</organism>
<gene>
    <name evidence="4" type="ORF">K505DRAFT_252972</name>
</gene>
<feature type="transmembrane region" description="Helical" evidence="2">
    <location>
        <begin position="144"/>
        <end position="163"/>
    </location>
</feature>
<dbReference type="AlphaFoldDB" id="A0A6A6X118"/>